<accession>A0A5M9GYL7</accession>
<evidence type="ECO:0000313" key="4">
    <source>
        <dbReference type="Proteomes" id="UP000194422"/>
    </source>
</evidence>
<reference evidence="1 5" key="2">
    <citation type="submission" date="2019-09" db="EMBL/GenBank/DDBJ databases">
        <authorList>
            <person name="Geng P."/>
            <person name="Wan X."/>
            <person name="Zhou G."/>
            <person name="Yuan Z."/>
            <person name="Hu X."/>
        </authorList>
    </citation>
    <scope>NUCLEOTIDE SEQUENCE [LARGE SCALE GENOMIC DNA]</scope>
    <source>
        <strain evidence="1 5">EFR-4</strain>
    </source>
</reference>
<sequence length="412" mass="48204">MKLYCEKVNFNNKLKTYDIILDFNSMADLEKVAQLLEVQISRESSKTLLHFQKMKFEAYKGPRAGSWYDIPACIFEEFRILNEEEGRENRLIRFYLEQKSTAKLNFQQFLTTKEIIREFEMIEKFTESKLYKDMKKKEKFGNLELIVKDVGCGNWNEIVERRRCYCDGDLKCEFFDWFFRYSMFRLIYDLGGDVKFSNEEMNEILNKVNIDRPYYAVISHWDFDHYRGILDLNDVELKLMKNLVAPSKIPNTLQANKALNRLKSLGIRIDIIKPSPKTGRRIDLISQGKINNFELFRSTDGSNINQSGIVLSVEGNDSIGLLTGDHSYRQIYKVISNSKIEKPYVMVVPHHGGNAGKFDEALWSTVSLASGCISTKSARYTNLPQNKIHNFFMNQKSFHCTECHKRDYEQML</sequence>
<evidence type="ECO:0000313" key="6">
    <source>
        <dbReference type="Proteomes" id="UP001221338"/>
    </source>
</evidence>
<evidence type="ECO:0000313" key="1">
    <source>
        <dbReference type="EMBL" id="KAA8479792.1"/>
    </source>
</evidence>
<gene>
    <name evidence="3" type="ORF">BACERE00174_05305</name>
    <name evidence="1" type="ORF">FYW06_05730</name>
    <name evidence="2" type="ORF">P6U22_04875</name>
</gene>
<dbReference type="InterPro" id="IPR036866">
    <property type="entry name" value="RibonucZ/Hydroxyglut_hydro"/>
</dbReference>
<proteinExistence type="predicted"/>
<dbReference type="Proteomes" id="UP001221338">
    <property type="component" value="Unassembled WGS sequence"/>
</dbReference>
<evidence type="ECO:0000313" key="2">
    <source>
        <dbReference type="EMBL" id="MDG0940539.1"/>
    </source>
</evidence>
<dbReference type="EMBL" id="JARPRV010000002">
    <property type="protein sequence ID" value="MDG0940539.1"/>
    <property type="molecule type" value="Genomic_DNA"/>
</dbReference>
<dbReference type="Proteomes" id="UP000325411">
    <property type="component" value="Unassembled WGS sequence"/>
</dbReference>
<protein>
    <submittedName>
        <fullName evidence="1">Aldolase</fullName>
    </submittedName>
</protein>
<dbReference type="SUPFAM" id="SSF56281">
    <property type="entry name" value="Metallo-hydrolase/oxidoreductase"/>
    <property type="match status" value="1"/>
</dbReference>
<keyword evidence="6" id="KW-1185">Reference proteome</keyword>
<dbReference type="AlphaFoldDB" id="A0A5M9GYL7"/>
<dbReference type="Proteomes" id="UP000194422">
    <property type="component" value="Unassembled WGS sequence"/>
</dbReference>
<dbReference type="EMBL" id="FWYW01000092">
    <property type="protein sequence ID" value="SME41332.1"/>
    <property type="molecule type" value="Genomic_DNA"/>
</dbReference>
<reference evidence="2 6" key="3">
    <citation type="submission" date="2023-03" db="EMBL/GenBank/DDBJ databases">
        <title>Genetic diversity of Bacillus cereus sensu lato isolates from Slovenia.</title>
        <authorList>
            <person name="Abdelli M."/>
        </authorList>
    </citation>
    <scope>NUCLEOTIDE SEQUENCE [LARGE SCALE GENOMIC DNA]</scope>
    <source>
        <strain evidence="2 6">SIBC61B</strain>
    </source>
</reference>
<reference evidence="3 4" key="1">
    <citation type="submission" date="2017-04" db="EMBL/GenBank/DDBJ databases">
        <authorList>
            <person name="Criscuolo A."/>
        </authorList>
    </citation>
    <scope>NUCLEOTIDE SEQUENCE [LARGE SCALE GENOMIC DNA]</scope>
    <source>
        <strain evidence="3">16-00174</strain>
    </source>
</reference>
<evidence type="ECO:0000313" key="5">
    <source>
        <dbReference type="Proteomes" id="UP000325411"/>
    </source>
</evidence>
<evidence type="ECO:0000313" key="3">
    <source>
        <dbReference type="EMBL" id="SME41332.1"/>
    </source>
</evidence>
<dbReference type="EMBL" id="VXCE01000002">
    <property type="protein sequence ID" value="KAA8479792.1"/>
    <property type="molecule type" value="Genomic_DNA"/>
</dbReference>
<organism evidence="1 5">
    <name type="scientific">Bacillus paranthracis</name>
    <dbReference type="NCBI Taxonomy" id="2026186"/>
    <lineage>
        <taxon>Bacteria</taxon>
        <taxon>Bacillati</taxon>
        <taxon>Bacillota</taxon>
        <taxon>Bacilli</taxon>
        <taxon>Bacillales</taxon>
        <taxon>Bacillaceae</taxon>
        <taxon>Bacillus</taxon>
        <taxon>Bacillus cereus group</taxon>
    </lineage>
</organism>
<dbReference type="RefSeq" id="WP_000780636.1">
    <property type="nucleotide sequence ID" value="NZ_CP040880.1"/>
</dbReference>
<comment type="caution">
    <text evidence="1">The sequence shown here is derived from an EMBL/GenBank/DDBJ whole genome shotgun (WGS) entry which is preliminary data.</text>
</comment>
<dbReference type="Gene3D" id="3.60.15.10">
    <property type="entry name" value="Ribonuclease Z/Hydroxyacylglutathione hydrolase-like"/>
    <property type="match status" value="1"/>
</dbReference>
<name>A0A5M9GYL7_9BACI</name>